<dbReference type="SUPFAM" id="SSF111369">
    <property type="entry name" value="HlyD-like secretion proteins"/>
    <property type="match status" value="1"/>
</dbReference>
<dbReference type="Gene3D" id="2.40.50.100">
    <property type="match status" value="1"/>
</dbReference>
<feature type="domain" description="Multidrug resistance protein MdtA-like barrel-sandwich hybrid" evidence="2">
    <location>
        <begin position="69"/>
        <end position="190"/>
    </location>
</feature>
<dbReference type="Gene3D" id="2.40.420.20">
    <property type="match status" value="1"/>
</dbReference>
<dbReference type="Proteomes" id="UP000615755">
    <property type="component" value="Unassembled WGS sequence"/>
</dbReference>
<evidence type="ECO:0000313" key="3">
    <source>
        <dbReference type="EMBL" id="MBE0370434.1"/>
    </source>
</evidence>
<evidence type="ECO:0000313" key="4">
    <source>
        <dbReference type="Proteomes" id="UP000615755"/>
    </source>
</evidence>
<organism evidence="3 4">
    <name type="scientific">Pseudoalteromonas aurantia 208</name>
    <dbReference type="NCBI Taxonomy" id="1314867"/>
    <lineage>
        <taxon>Bacteria</taxon>
        <taxon>Pseudomonadati</taxon>
        <taxon>Pseudomonadota</taxon>
        <taxon>Gammaproteobacteria</taxon>
        <taxon>Alteromonadales</taxon>
        <taxon>Pseudoalteromonadaceae</taxon>
        <taxon>Pseudoalteromonas</taxon>
    </lineage>
</organism>
<dbReference type="InterPro" id="IPR006143">
    <property type="entry name" value="RND_pump_MFP"/>
</dbReference>
<dbReference type="Gene3D" id="2.40.30.170">
    <property type="match status" value="1"/>
</dbReference>
<accession>A0ABR9EHM1</accession>
<protein>
    <recommendedName>
        <fullName evidence="2">Multidrug resistance protein MdtA-like barrel-sandwich hybrid domain-containing protein</fullName>
    </recommendedName>
</protein>
<gene>
    <name evidence="3" type="ORF">PAUR_b0477</name>
</gene>
<dbReference type="InterPro" id="IPR058625">
    <property type="entry name" value="MdtA-like_BSH"/>
</dbReference>
<keyword evidence="4" id="KW-1185">Reference proteome</keyword>
<reference evidence="3 4" key="1">
    <citation type="submission" date="2015-03" db="EMBL/GenBank/DDBJ databases">
        <title>Genome sequence of Pseudoalteromonas aurantia.</title>
        <authorList>
            <person name="Xie B.-B."/>
            <person name="Rong J.-C."/>
            <person name="Qin Q.-L."/>
            <person name="Zhang Y.-Z."/>
        </authorList>
    </citation>
    <scope>NUCLEOTIDE SEQUENCE [LARGE SCALE GENOMIC DNA]</scope>
    <source>
        <strain evidence="3 4">208</strain>
    </source>
</reference>
<dbReference type="Pfam" id="PF25917">
    <property type="entry name" value="BSH_RND"/>
    <property type="match status" value="1"/>
</dbReference>
<dbReference type="PANTHER" id="PTHR30469:SF11">
    <property type="entry name" value="BLL4320 PROTEIN"/>
    <property type="match status" value="1"/>
</dbReference>
<sequence length="368" mass="40376">MNIKRWLISVLILGIIIASLGFMKFTQIQAAIAFGESFPEPSASVKSSYVERIEYSKKSKVIGQLQAKRTLDIRNEYAGLIVKINYQPGDFVTQGQILFELDTTIERANLAAANARLTLAKSTQTRLAKLLAQKRVSPDQVDQADADVTIAKAEIANLTAVIDKKTIRAPFNGQIGLTQYQPGQLLDVNTLLTSLVALDNTIWVDFKLPQTLPQLIVGDEVNIRIVSTNISESELLIAKVIAKSATIDVSARQLAYRAELKNSQQKLHHNQMVSVVVSTPSNQVLAVPSNAIARNHLGAFVFTLSQDDTKNWRAKSIQVELGERQGDLQIITNGLAGHEFIATEGAFKLKDQLLVYTQAPADTSLKGE</sequence>
<dbReference type="PANTHER" id="PTHR30469">
    <property type="entry name" value="MULTIDRUG RESISTANCE PROTEIN MDTA"/>
    <property type="match status" value="1"/>
</dbReference>
<evidence type="ECO:0000259" key="2">
    <source>
        <dbReference type="Pfam" id="PF25917"/>
    </source>
</evidence>
<name>A0ABR9EHM1_9GAMM</name>
<dbReference type="Gene3D" id="1.10.287.470">
    <property type="entry name" value="Helix hairpin bin"/>
    <property type="match status" value="1"/>
</dbReference>
<dbReference type="NCBIfam" id="TIGR01730">
    <property type="entry name" value="RND_mfp"/>
    <property type="match status" value="1"/>
</dbReference>
<comment type="caution">
    <text evidence="3">The sequence shown here is derived from an EMBL/GenBank/DDBJ whole genome shotgun (WGS) entry which is preliminary data.</text>
</comment>
<proteinExistence type="inferred from homology"/>
<dbReference type="RefSeq" id="WP_192509544.1">
    <property type="nucleotide sequence ID" value="NZ_AQGV01000015.1"/>
</dbReference>
<evidence type="ECO:0000256" key="1">
    <source>
        <dbReference type="ARBA" id="ARBA00009477"/>
    </source>
</evidence>
<dbReference type="EMBL" id="AQGV01000015">
    <property type="protein sequence ID" value="MBE0370434.1"/>
    <property type="molecule type" value="Genomic_DNA"/>
</dbReference>
<comment type="similarity">
    <text evidence="1">Belongs to the membrane fusion protein (MFP) (TC 8.A.1) family.</text>
</comment>